<dbReference type="SFLD" id="SFLDS00019">
    <property type="entry name" value="Glutathione_Transferase_(cytos"/>
    <property type="match status" value="1"/>
</dbReference>
<name>A0A165JDX9_9BASI</name>
<feature type="signal peptide" evidence="5">
    <location>
        <begin position="1"/>
        <end position="16"/>
    </location>
</feature>
<accession>A0A165JDX9</accession>
<evidence type="ECO:0000259" key="6">
    <source>
        <dbReference type="PROSITE" id="PS50404"/>
    </source>
</evidence>
<comment type="catalytic activity">
    <reaction evidence="3">
        <text>RX + glutathione = an S-substituted glutathione + a halide anion + H(+)</text>
        <dbReference type="Rhea" id="RHEA:16437"/>
        <dbReference type="ChEBI" id="CHEBI:15378"/>
        <dbReference type="ChEBI" id="CHEBI:16042"/>
        <dbReference type="ChEBI" id="CHEBI:17792"/>
        <dbReference type="ChEBI" id="CHEBI:57925"/>
        <dbReference type="ChEBI" id="CHEBI:90779"/>
        <dbReference type="EC" id="2.5.1.18"/>
    </reaction>
</comment>
<reference evidence="8 9" key="1">
    <citation type="journal article" date="2016" name="Mol. Biol. Evol.">
        <title>Comparative Genomics of Early-Diverging Mushroom-Forming Fungi Provides Insights into the Origins of Lignocellulose Decay Capabilities.</title>
        <authorList>
            <person name="Nagy L.G."/>
            <person name="Riley R."/>
            <person name="Tritt A."/>
            <person name="Adam C."/>
            <person name="Daum C."/>
            <person name="Floudas D."/>
            <person name="Sun H."/>
            <person name="Yadav J.S."/>
            <person name="Pangilinan J."/>
            <person name="Larsson K.H."/>
            <person name="Matsuura K."/>
            <person name="Barry K."/>
            <person name="Labutti K."/>
            <person name="Kuo R."/>
            <person name="Ohm R.A."/>
            <person name="Bhattacharya S.S."/>
            <person name="Shirouzu T."/>
            <person name="Yoshinaga Y."/>
            <person name="Martin F.M."/>
            <person name="Grigoriev I.V."/>
            <person name="Hibbett D.S."/>
        </authorList>
    </citation>
    <scope>NUCLEOTIDE SEQUENCE [LARGE SCALE GENOMIC DNA]</scope>
    <source>
        <strain evidence="8 9">HHB12733</strain>
    </source>
</reference>
<dbReference type="Gene3D" id="1.20.1050.10">
    <property type="match status" value="1"/>
</dbReference>
<dbReference type="InterPro" id="IPR036249">
    <property type="entry name" value="Thioredoxin-like_sf"/>
</dbReference>
<feature type="domain" description="GST C-terminal" evidence="7">
    <location>
        <begin position="139"/>
        <end position="257"/>
    </location>
</feature>
<dbReference type="FunFam" id="3.40.30.10:FF:000016">
    <property type="entry name" value="Glutathione S-transferase F2"/>
    <property type="match status" value="1"/>
</dbReference>
<dbReference type="PROSITE" id="PS50404">
    <property type="entry name" value="GST_NTER"/>
    <property type="match status" value="1"/>
</dbReference>
<feature type="domain" description="GST N-terminal" evidence="6">
    <location>
        <begin position="50"/>
        <end position="131"/>
    </location>
</feature>
<evidence type="ECO:0000256" key="4">
    <source>
        <dbReference type="RuleBase" id="RU003494"/>
    </source>
</evidence>
<evidence type="ECO:0000256" key="5">
    <source>
        <dbReference type="SAM" id="SignalP"/>
    </source>
</evidence>
<dbReference type="PANTHER" id="PTHR43900">
    <property type="entry name" value="GLUTATHIONE S-TRANSFERASE RHO"/>
    <property type="match status" value="1"/>
</dbReference>
<dbReference type="InterPro" id="IPR010987">
    <property type="entry name" value="Glutathione-S-Trfase_C-like"/>
</dbReference>
<dbReference type="PROSITE" id="PS50405">
    <property type="entry name" value="GST_CTER"/>
    <property type="match status" value="1"/>
</dbReference>
<dbReference type="PANTHER" id="PTHR43900:SF3">
    <property type="entry name" value="GLUTATHIONE S-TRANSFERASE RHO"/>
    <property type="match status" value="1"/>
</dbReference>
<dbReference type="InParanoid" id="A0A165JDX9"/>
<dbReference type="SUPFAM" id="SSF52833">
    <property type="entry name" value="Thioredoxin-like"/>
    <property type="match status" value="1"/>
</dbReference>
<protein>
    <recommendedName>
        <fullName evidence="1">glutathione transferase</fullName>
        <ecNumber evidence="1">2.5.1.18</ecNumber>
    </recommendedName>
</protein>
<dbReference type="InterPro" id="IPR040079">
    <property type="entry name" value="Glutathione_S-Trfase"/>
</dbReference>
<keyword evidence="2 8" id="KW-0808">Transferase</keyword>
<dbReference type="Proteomes" id="UP000076842">
    <property type="component" value="Unassembled WGS sequence"/>
</dbReference>
<keyword evidence="9" id="KW-1185">Reference proteome</keyword>
<dbReference type="SUPFAM" id="SSF47616">
    <property type="entry name" value="GST C-terminal domain-like"/>
    <property type="match status" value="1"/>
</dbReference>
<dbReference type="InterPro" id="IPR004046">
    <property type="entry name" value="GST_C"/>
</dbReference>
<proteinExistence type="inferred from homology"/>
<dbReference type="Pfam" id="PF02798">
    <property type="entry name" value="GST_N"/>
    <property type="match status" value="1"/>
</dbReference>
<dbReference type="InterPro" id="IPR036282">
    <property type="entry name" value="Glutathione-S-Trfase_C_sf"/>
</dbReference>
<evidence type="ECO:0000256" key="3">
    <source>
        <dbReference type="ARBA" id="ARBA00047960"/>
    </source>
</evidence>
<dbReference type="AlphaFoldDB" id="A0A165JDX9"/>
<sequence length="257" mass="29244">MRMFLFTLLTVLASTAFQIVRSGATINDVPQFFSREGSIAELWQMGTNASTVTLYGSQLSTCTQRVELILKEKDVPYIFVPVNLKEKEQKSEAHLSMQPFGQVPVLIDGSMQLFESRAIGRYIAARYPFRGAPLYPMVNITRMAWTEQAASVELTDFDPVLSGLLFEMISKGGKPDMKRVQYLKDQLISKMQGYERILSKQKYLAGDALTIADLFHLPVGTAAIKKLDLIWYDGFPNIERWWKDISSRPAWKEIESR</sequence>
<dbReference type="CDD" id="cd03053">
    <property type="entry name" value="GST_N_Phi"/>
    <property type="match status" value="1"/>
</dbReference>
<dbReference type="GO" id="GO:0043295">
    <property type="term" value="F:glutathione binding"/>
    <property type="evidence" value="ECO:0007669"/>
    <property type="project" value="TreeGrafter"/>
</dbReference>
<dbReference type="STRING" id="1353952.A0A165JDX9"/>
<keyword evidence="5" id="KW-0732">Signal</keyword>
<dbReference type="Pfam" id="PF00043">
    <property type="entry name" value="GST_C"/>
    <property type="match status" value="1"/>
</dbReference>
<comment type="similarity">
    <text evidence="4">Belongs to the GST superfamily.</text>
</comment>
<evidence type="ECO:0000313" key="9">
    <source>
        <dbReference type="Proteomes" id="UP000076842"/>
    </source>
</evidence>
<dbReference type="GO" id="GO:0005737">
    <property type="term" value="C:cytoplasm"/>
    <property type="evidence" value="ECO:0007669"/>
    <property type="project" value="TreeGrafter"/>
</dbReference>
<evidence type="ECO:0000313" key="8">
    <source>
        <dbReference type="EMBL" id="KZT61716.1"/>
    </source>
</evidence>
<dbReference type="EC" id="2.5.1.18" evidence="1"/>
<dbReference type="OrthoDB" id="249703at2759"/>
<evidence type="ECO:0000256" key="2">
    <source>
        <dbReference type="ARBA" id="ARBA00022679"/>
    </source>
</evidence>
<dbReference type="Gene3D" id="3.40.30.10">
    <property type="entry name" value="Glutaredoxin"/>
    <property type="match status" value="1"/>
</dbReference>
<feature type="chain" id="PRO_5007860046" description="glutathione transferase" evidence="5">
    <location>
        <begin position="17"/>
        <end position="257"/>
    </location>
</feature>
<dbReference type="GO" id="GO:0006749">
    <property type="term" value="P:glutathione metabolic process"/>
    <property type="evidence" value="ECO:0007669"/>
    <property type="project" value="TreeGrafter"/>
</dbReference>
<evidence type="ECO:0000259" key="7">
    <source>
        <dbReference type="PROSITE" id="PS50405"/>
    </source>
</evidence>
<dbReference type="EMBL" id="KV423921">
    <property type="protein sequence ID" value="KZT61716.1"/>
    <property type="molecule type" value="Genomic_DNA"/>
</dbReference>
<evidence type="ECO:0000256" key="1">
    <source>
        <dbReference type="ARBA" id="ARBA00012452"/>
    </source>
</evidence>
<dbReference type="GO" id="GO:0004364">
    <property type="term" value="F:glutathione transferase activity"/>
    <property type="evidence" value="ECO:0007669"/>
    <property type="project" value="UniProtKB-EC"/>
</dbReference>
<dbReference type="SFLD" id="SFLDG00358">
    <property type="entry name" value="Main_(cytGST)"/>
    <property type="match status" value="1"/>
</dbReference>
<gene>
    <name evidence="8" type="ORF">CALCODRAFT_490977</name>
</gene>
<dbReference type="InterPro" id="IPR004045">
    <property type="entry name" value="Glutathione_S-Trfase_N"/>
</dbReference>
<organism evidence="8 9">
    <name type="scientific">Calocera cornea HHB12733</name>
    <dbReference type="NCBI Taxonomy" id="1353952"/>
    <lineage>
        <taxon>Eukaryota</taxon>
        <taxon>Fungi</taxon>
        <taxon>Dikarya</taxon>
        <taxon>Basidiomycota</taxon>
        <taxon>Agaricomycotina</taxon>
        <taxon>Dacrymycetes</taxon>
        <taxon>Dacrymycetales</taxon>
        <taxon>Dacrymycetaceae</taxon>
        <taxon>Calocera</taxon>
    </lineage>
</organism>